<dbReference type="OrthoDB" id="2134400at2759"/>
<dbReference type="AlphaFoldDB" id="A0A2T3AEH8"/>
<dbReference type="GO" id="GO:0005634">
    <property type="term" value="C:nucleus"/>
    <property type="evidence" value="ECO:0007669"/>
    <property type="project" value="TreeGrafter"/>
</dbReference>
<dbReference type="GO" id="GO:0005886">
    <property type="term" value="C:plasma membrane"/>
    <property type="evidence" value="ECO:0007669"/>
    <property type="project" value="TreeGrafter"/>
</dbReference>
<evidence type="ECO:0008006" key="4">
    <source>
        <dbReference type="Google" id="ProtNLM"/>
    </source>
</evidence>
<dbReference type="Proteomes" id="UP000241462">
    <property type="component" value="Unassembled WGS sequence"/>
</dbReference>
<gene>
    <name evidence="2" type="ORF">BD289DRAFT_480839</name>
</gene>
<evidence type="ECO:0000313" key="2">
    <source>
        <dbReference type="EMBL" id="PSR94035.1"/>
    </source>
</evidence>
<dbReference type="GO" id="GO:0005737">
    <property type="term" value="C:cytoplasm"/>
    <property type="evidence" value="ECO:0007669"/>
    <property type="project" value="TreeGrafter"/>
</dbReference>
<feature type="compositionally biased region" description="Basic and acidic residues" evidence="1">
    <location>
        <begin position="236"/>
        <end position="255"/>
    </location>
</feature>
<proteinExistence type="predicted"/>
<dbReference type="PANTHER" id="PTHR10502">
    <property type="entry name" value="ANNEXIN"/>
    <property type="match status" value="1"/>
</dbReference>
<dbReference type="InterPro" id="IPR037104">
    <property type="entry name" value="Annexin_sf"/>
</dbReference>
<dbReference type="SUPFAM" id="SSF47874">
    <property type="entry name" value="Annexin"/>
    <property type="match status" value="1"/>
</dbReference>
<feature type="region of interest" description="Disordered" evidence="1">
    <location>
        <begin position="1"/>
        <end position="332"/>
    </location>
</feature>
<feature type="compositionally biased region" description="Basic and acidic residues" evidence="1">
    <location>
        <begin position="150"/>
        <end position="169"/>
    </location>
</feature>
<evidence type="ECO:0000256" key="1">
    <source>
        <dbReference type="SAM" id="MobiDB-lite"/>
    </source>
</evidence>
<dbReference type="GO" id="GO:0005544">
    <property type="term" value="F:calcium-dependent phospholipid binding"/>
    <property type="evidence" value="ECO:0007669"/>
    <property type="project" value="InterPro"/>
</dbReference>
<dbReference type="EMBL" id="KZ678402">
    <property type="protein sequence ID" value="PSR94035.1"/>
    <property type="molecule type" value="Genomic_DNA"/>
</dbReference>
<dbReference type="Gene3D" id="1.10.220.10">
    <property type="entry name" value="Annexin"/>
    <property type="match status" value="3"/>
</dbReference>
<reference evidence="2 3" key="1">
    <citation type="journal article" date="2018" name="Mycol. Prog.">
        <title>Coniella lustricola, a new species from submerged detritus.</title>
        <authorList>
            <person name="Raudabaugh D.B."/>
            <person name="Iturriaga T."/>
            <person name="Carver A."/>
            <person name="Mondo S."/>
            <person name="Pangilinan J."/>
            <person name="Lipzen A."/>
            <person name="He G."/>
            <person name="Amirebrahimi M."/>
            <person name="Grigoriev I.V."/>
            <person name="Miller A.N."/>
        </authorList>
    </citation>
    <scope>NUCLEOTIDE SEQUENCE [LARGE SCALE GENOMIC DNA]</scope>
    <source>
        <strain evidence="2 3">B22-T-1</strain>
    </source>
</reference>
<dbReference type="PANTHER" id="PTHR10502:SF107">
    <property type="entry name" value="ANNEXIN ANXC4 (AFU_ORTHOLOGUE AFUA_3G07020)"/>
    <property type="match status" value="1"/>
</dbReference>
<feature type="region of interest" description="Disordered" evidence="1">
    <location>
        <begin position="387"/>
        <end position="411"/>
    </location>
</feature>
<feature type="compositionally biased region" description="Basic and acidic residues" evidence="1">
    <location>
        <begin position="77"/>
        <end position="86"/>
    </location>
</feature>
<feature type="compositionally biased region" description="Basic and acidic residues" evidence="1">
    <location>
        <begin position="95"/>
        <end position="112"/>
    </location>
</feature>
<feature type="compositionally biased region" description="Low complexity" evidence="1">
    <location>
        <begin position="40"/>
        <end position="50"/>
    </location>
</feature>
<keyword evidence="3" id="KW-1185">Reference proteome</keyword>
<accession>A0A2T3AEH8</accession>
<protein>
    <recommendedName>
        <fullName evidence="4">Annexin ANXC4</fullName>
    </recommendedName>
</protein>
<dbReference type="InParanoid" id="A0A2T3AEH8"/>
<sequence length="748" mass="85091">MSLHVEAHSRRGRSRSPGRQDRERSRSRGAPLVVDTDPANNNNSYDYDSSYDYEHDTRRSSSYRPTASPVVATEEAAYYRRDSPREKRGHGHSRSQSDSERSRHSSDRDKDAKHRPRSGLGLPDAFLPAKYARKLETSDAYNFMTAPISDRSRDRSRDRRAEKKEKLDQDLAYGKLPGVPPPHSSSSSGRDPRPVSPRPLSPASPSYEYASMSQHNNHHRDHHQDHQQQQQQQPSYERHSRRDSHLTEQQPRRSTDLLAVNDGRSGRGRSRSGSRSSNTGRERSSDRRDSKRHSHSHRDSLPAEPSNAENGPRKSAMKRNSSPQPPVSKMSSLSVNTAYNAGSLSTAPPSPLLESYHGTYQSMSPMPSPLLLPTHQFPIGSQQIVNISPLNSDDESNGKRRTRRARFADPQDDAQRLADALKGNKAPQTEPMIEILPGLTHEQIMDLRAEYKRLVKTGPEKKGVNVAKHIRVRLKDADTSLMKACYATALGRWESEAYWSSFWYQGDKTRRELLIESLMGRPNDEIRQIKEGFNDKTYDNSLVRCMKHELKEDKFKKAVLLVLEEKRMEDVDKHGRALPLDMYLVEDDVDDLRSAVKAEKGGESAMINIVVKRSDAHLREILRVYNDKYRSNFARDALRKSGNLVGELLAHILNGVINKPVRDALLIHHALTASKKDALRRELLTSRLVRFHWDGAHMIAVKRAYQERYGKDMMDAVADGTAGEWGSFCRELCITRMPDRVEKFHVSR</sequence>
<evidence type="ECO:0000313" key="3">
    <source>
        <dbReference type="Proteomes" id="UP000241462"/>
    </source>
</evidence>
<dbReference type="GO" id="GO:0005509">
    <property type="term" value="F:calcium ion binding"/>
    <property type="evidence" value="ECO:0007669"/>
    <property type="project" value="InterPro"/>
</dbReference>
<dbReference type="GO" id="GO:0012506">
    <property type="term" value="C:vesicle membrane"/>
    <property type="evidence" value="ECO:0007669"/>
    <property type="project" value="TreeGrafter"/>
</dbReference>
<organism evidence="2 3">
    <name type="scientific">Coniella lustricola</name>
    <dbReference type="NCBI Taxonomy" id="2025994"/>
    <lineage>
        <taxon>Eukaryota</taxon>
        <taxon>Fungi</taxon>
        <taxon>Dikarya</taxon>
        <taxon>Ascomycota</taxon>
        <taxon>Pezizomycotina</taxon>
        <taxon>Sordariomycetes</taxon>
        <taxon>Sordariomycetidae</taxon>
        <taxon>Diaporthales</taxon>
        <taxon>Schizoparmaceae</taxon>
        <taxon>Coniella</taxon>
    </lineage>
</organism>
<dbReference type="STRING" id="2025994.A0A2T3AEH8"/>
<dbReference type="GO" id="GO:0001786">
    <property type="term" value="F:phosphatidylserine binding"/>
    <property type="evidence" value="ECO:0007669"/>
    <property type="project" value="TreeGrafter"/>
</dbReference>
<feature type="compositionally biased region" description="Basic and acidic residues" evidence="1">
    <location>
        <begin position="280"/>
        <end position="289"/>
    </location>
</feature>
<name>A0A2T3AEH8_9PEZI</name>